<proteinExistence type="inferred from homology"/>
<dbReference type="AlphaFoldDB" id="A0ABD3T3N1"/>
<keyword evidence="3" id="KW-0812">Transmembrane</keyword>
<evidence type="ECO:0000256" key="3">
    <source>
        <dbReference type="ARBA" id="ARBA00022692"/>
    </source>
</evidence>
<comment type="subcellular location">
    <subcellularLocation>
        <location evidence="1">Membrane</location>
        <topology evidence="1">Single-pass membrane protein</topology>
    </subcellularLocation>
</comment>
<organism evidence="8 9">
    <name type="scientific">Sinanodonta woodiana</name>
    <name type="common">Chinese pond mussel</name>
    <name type="synonym">Anodonta woodiana</name>
    <dbReference type="NCBI Taxonomy" id="1069815"/>
    <lineage>
        <taxon>Eukaryota</taxon>
        <taxon>Metazoa</taxon>
        <taxon>Spiralia</taxon>
        <taxon>Lophotrochozoa</taxon>
        <taxon>Mollusca</taxon>
        <taxon>Bivalvia</taxon>
        <taxon>Autobranchia</taxon>
        <taxon>Heteroconchia</taxon>
        <taxon>Palaeoheterodonta</taxon>
        <taxon>Unionida</taxon>
        <taxon>Unionoidea</taxon>
        <taxon>Unionidae</taxon>
        <taxon>Unioninae</taxon>
        <taxon>Sinanodonta</taxon>
    </lineage>
</organism>
<dbReference type="Pfam" id="PF00452">
    <property type="entry name" value="Bcl-2"/>
    <property type="match status" value="1"/>
</dbReference>
<evidence type="ECO:0000256" key="1">
    <source>
        <dbReference type="ARBA" id="ARBA00004167"/>
    </source>
</evidence>
<reference evidence="8 9" key="1">
    <citation type="submission" date="2024-11" db="EMBL/GenBank/DDBJ databases">
        <title>Chromosome-level genome assembly of the freshwater bivalve Anodonta woodiana.</title>
        <authorList>
            <person name="Chen X."/>
        </authorList>
    </citation>
    <scope>NUCLEOTIDE SEQUENCE [LARGE SCALE GENOMIC DNA]</scope>
    <source>
        <strain evidence="8">MN2024</strain>
        <tissue evidence="8">Gills</tissue>
    </source>
</reference>
<sequence length="177" mass="20685">MEDCTTFRDLLLACINNVLVATNQMSWMEYPTRLSAEDSRVVKTALRLCKEFQDHDPQRFQQILSICRDLHITKENIYVAYSSICEGGMHWSKVVALLVFARTMSVECYRRSDVKMISCILEWTCEFVCRFVQEWMIKNGGWSGFVEHFTPRDTMCWKSLYDTVKHVVVGKLALKSF</sequence>
<dbReference type="GO" id="GO:0016020">
    <property type="term" value="C:membrane"/>
    <property type="evidence" value="ECO:0007669"/>
    <property type="project" value="UniProtKB-SubCell"/>
</dbReference>
<keyword evidence="5" id="KW-1133">Transmembrane helix</keyword>
<comment type="similarity">
    <text evidence="2">Belongs to the Bcl-2 family.</text>
</comment>
<dbReference type="PROSITE" id="PS50062">
    <property type="entry name" value="BCL2_FAMILY"/>
    <property type="match status" value="1"/>
</dbReference>
<protein>
    <recommendedName>
        <fullName evidence="7">Bcl-2 Bcl-2 homology region 1-3 domain-containing protein</fullName>
    </recommendedName>
</protein>
<keyword evidence="4" id="KW-0053">Apoptosis</keyword>
<dbReference type="PRINTS" id="PR01862">
    <property type="entry name" value="BCL2FAMILY"/>
</dbReference>
<dbReference type="SUPFAM" id="SSF56854">
    <property type="entry name" value="Bcl-2 inhibitors of programmed cell death"/>
    <property type="match status" value="1"/>
</dbReference>
<feature type="domain" description="Bcl-2 Bcl-2 homology region 1-3" evidence="7">
    <location>
        <begin position="45"/>
        <end position="142"/>
    </location>
</feature>
<evidence type="ECO:0000256" key="6">
    <source>
        <dbReference type="ARBA" id="ARBA00023136"/>
    </source>
</evidence>
<gene>
    <name evidence="8" type="ORF">ACJMK2_023253</name>
</gene>
<dbReference type="InterPro" id="IPR046371">
    <property type="entry name" value="Bcl-2_BH1-3"/>
</dbReference>
<dbReference type="PROSITE" id="PS01258">
    <property type="entry name" value="BH2"/>
    <property type="match status" value="1"/>
</dbReference>
<dbReference type="Proteomes" id="UP001634394">
    <property type="component" value="Unassembled WGS sequence"/>
</dbReference>
<evidence type="ECO:0000259" key="7">
    <source>
        <dbReference type="SMART" id="SM00337"/>
    </source>
</evidence>
<dbReference type="PANTHER" id="PTHR11256:SF48">
    <property type="entry name" value="BCL-2-RELATED OVARIAN KILLER PROTEIN"/>
    <property type="match status" value="1"/>
</dbReference>
<evidence type="ECO:0000256" key="2">
    <source>
        <dbReference type="ARBA" id="ARBA00009458"/>
    </source>
</evidence>
<evidence type="ECO:0000313" key="8">
    <source>
        <dbReference type="EMBL" id="KAL3831512.1"/>
    </source>
</evidence>
<keyword evidence="6" id="KW-0472">Membrane</keyword>
<keyword evidence="9" id="KW-1185">Reference proteome</keyword>
<dbReference type="EMBL" id="JBJQND010000019">
    <property type="protein sequence ID" value="KAL3831512.1"/>
    <property type="molecule type" value="Genomic_DNA"/>
</dbReference>
<dbReference type="InterPro" id="IPR020726">
    <property type="entry name" value="Bcl2_BH2_motif_CS"/>
</dbReference>
<dbReference type="CDD" id="cd06845">
    <property type="entry name" value="Bcl-2_like"/>
    <property type="match status" value="1"/>
</dbReference>
<dbReference type="InterPro" id="IPR002475">
    <property type="entry name" value="Bcl2-like"/>
</dbReference>
<comment type="caution">
    <text evidence="8">The sequence shown here is derived from an EMBL/GenBank/DDBJ whole genome shotgun (WGS) entry which is preliminary data.</text>
</comment>
<dbReference type="InterPro" id="IPR026298">
    <property type="entry name" value="Bcl-2_fam"/>
</dbReference>
<accession>A0ABD3T3N1</accession>
<dbReference type="InterPro" id="IPR036834">
    <property type="entry name" value="Bcl-2-like_sf"/>
</dbReference>
<evidence type="ECO:0000256" key="4">
    <source>
        <dbReference type="ARBA" id="ARBA00022703"/>
    </source>
</evidence>
<dbReference type="SMART" id="SM00337">
    <property type="entry name" value="BCL"/>
    <property type="match status" value="1"/>
</dbReference>
<dbReference type="Gene3D" id="1.10.437.10">
    <property type="entry name" value="Blc2-like"/>
    <property type="match status" value="1"/>
</dbReference>
<dbReference type="GO" id="GO:0006915">
    <property type="term" value="P:apoptotic process"/>
    <property type="evidence" value="ECO:0007669"/>
    <property type="project" value="UniProtKB-KW"/>
</dbReference>
<evidence type="ECO:0000256" key="5">
    <source>
        <dbReference type="ARBA" id="ARBA00022989"/>
    </source>
</evidence>
<name>A0ABD3T3N1_SINWO</name>
<evidence type="ECO:0000313" key="9">
    <source>
        <dbReference type="Proteomes" id="UP001634394"/>
    </source>
</evidence>
<dbReference type="PANTHER" id="PTHR11256">
    <property type="entry name" value="BCL-2 RELATED"/>
    <property type="match status" value="1"/>
</dbReference>